<proteinExistence type="predicted"/>
<evidence type="ECO:0000256" key="1">
    <source>
        <dbReference type="SAM" id="MobiDB-lite"/>
    </source>
</evidence>
<dbReference type="AlphaFoldDB" id="A0A1I7RL71"/>
<protein>
    <submittedName>
        <fullName evidence="3">Uncharacterized protein</fullName>
    </submittedName>
</protein>
<feature type="region of interest" description="Disordered" evidence="1">
    <location>
        <begin position="1"/>
        <end position="22"/>
    </location>
</feature>
<sequence length="71" mass="8249">MNNWKKILAKKKERRKRESAVRIGQGISAPEITVRPNSQRISAHIIRFRTHTTPNTIWNIFITAVKCSMMS</sequence>
<dbReference type="WBParaSite" id="BXY_0145600.1">
    <property type="protein sequence ID" value="BXY_0145600.1"/>
    <property type="gene ID" value="BXY_0145600"/>
</dbReference>
<accession>A0A1I7RL71</accession>
<name>A0A1I7RL71_BURXY</name>
<evidence type="ECO:0000313" key="3">
    <source>
        <dbReference type="WBParaSite" id="BXY_0145600.1"/>
    </source>
</evidence>
<dbReference type="Proteomes" id="UP000095284">
    <property type="component" value="Unplaced"/>
</dbReference>
<reference evidence="3" key="1">
    <citation type="submission" date="2016-11" db="UniProtKB">
        <authorList>
            <consortium name="WormBaseParasite"/>
        </authorList>
    </citation>
    <scope>IDENTIFICATION</scope>
</reference>
<organism evidence="2 3">
    <name type="scientific">Bursaphelenchus xylophilus</name>
    <name type="common">Pinewood nematode worm</name>
    <name type="synonym">Aphelenchoides xylophilus</name>
    <dbReference type="NCBI Taxonomy" id="6326"/>
    <lineage>
        <taxon>Eukaryota</taxon>
        <taxon>Metazoa</taxon>
        <taxon>Ecdysozoa</taxon>
        <taxon>Nematoda</taxon>
        <taxon>Chromadorea</taxon>
        <taxon>Rhabditida</taxon>
        <taxon>Tylenchina</taxon>
        <taxon>Tylenchomorpha</taxon>
        <taxon>Aphelenchoidea</taxon>
        <taxon>Aphelenchoididae</taxon>
        <taxon>Bursaphelenchus</taxon>
    </lineage>
</organism>
<evidence type="ECO:0000313" key="2">
    <source>
        <dbReference type="Proteomes" id="UP000095284"/>
    </source>
</evidence>
<feature type="compositionally biased region" description="Basic residues" evidence="1">
    <location>
        <begin position="7"/>
        <end position="17"/>
    </location>
</feature>